<dbReference type="Pfam" id="PF08241">
    <property type="entry name" value="Methyltransf_11"/>
    <property type="match status" value="1"/>
</dbReference>
<comment type="caution">
    <text evidence="3">The sequence shown here is derived from an EMBL/GenBank/DDBJ whole genome shotgun (WGS) entry which is preliminary data.</text>
</comment>
<name>A0A8J7LWD9_9RHOB</name>
<dbReference type="AlphaFoldDB" id="A0A8J7LWD9"/>
<evidence type="ECO:0000313" key="4">
    <source>
        <dbReference type="Proteomes" id="UP000640583"/>
    </source>
</evidence>
<sequence>MHLDVLDLREFYYRSLLGRAAQKGVRDRLLQFWSPEDVKGQSIVGFGFAVPLLRPYLPTARRVTGLMPAQQGVMSWPAGEQNVAVLAEETMWPLETGSVDRLVLMHGLETSDRPKTLLDECWRVLGPGGRAVFIVPNRAGLWARRDGTPFGYGRPYSNSQLEGQLKAHDFIPGRHMSALFAPPSDKRFWLRSTTLWERFGKAAPWLAGGVLMVEVKKQMLAPRPPGLVDRARKPLRVLEGLVAPEVKPIGRETSESVAKPADTAGDLSGAGLQQKMRTSD</sequence>
<evidence type="ECO:0000256" key="1">
    <source>
        <dbReference type="SAM" id="MobiDB-lite"/>
    </source>
</evidence>
<keyword evidence="3" id="KW-0808">Transferase</keyword>
<dbReference type="GO" id="GO:0008757">
    <property type="term" value="F:S-adenosylmethionine-dependent methyltransferase activity"/>
    <property type="evidence" value="ECO:0007669"/>
    <property type="project" value="InterPro"/>
</dbReference>
<evidence type="ECO:0000313" key="3">
    <source>
        <dbReference type="EMBL" id="MBI1494242.1"/>
    </source>
</evidence>
<dbReference type="InterPro" id="IPR013216">
    <property type="entry name" value="Methyltransf_11"/>
</dbReference>
<accession>A0A8J7LWD9</accession>
<protein>
    <submittedName>
        <fullName evidence="3">Methyltransferase domain-containing protein</fullName>
    </submittedName>
</protein>
<gene>
    <name evidence="3" type="ORF">H1D41_11395</name>
</gene>
<dbReference type="Proteomes" id="UP000640583">
    <property type="component" value="Unassembled WGS sequence"/>
</dbReference>
<dbReference type="RefSeq" id="WP_228849023.1">
    <property type="nucleotide sequence ID" value="NZ_JADCKQ010000008.1"/>
</dbReference>
<keyword evidence="4" id="KW-1185">Reference proteome</keyword>
<feature type="region of interest" description="Disordered" evidence="1">
    <location>
        <begin position="249"/>
        <end position="280"/>
    </location>
</feature>
<feature type="domain" description="Methyltransferase type 11" evidence="2">
    <location>
        <begin position="46"/>
        <end position="133"/>
    </location>
</feature>
<keyword evidence="3" id="KW-0489">Methyltransferase</keyword>
<proteinExistence type="predicted"/>
<dbReference type="SUPFAM" id="SSF53335">
    <property type="entry name" value="S-adenosyl-L-methionine-dependent methyltransferases"/>
    <property type="match status" value="1"/>
</dbReference>
<evidence type="ECO:0000259" key="2">
    <source>
        <dbReference type="Pfam" id="PF08241"/>
    </source>
</evidence>
<dbReference type="InterPro" id="IPR029063">
    <property type="entry name" value="SAM-dependent_MTases_sf"/>
</dbReference>
<dbReference type="Gene3D" id="3.40.50.150">
    <property type="entry name" value="Vaccinia Virus protein VP39"/>
    <property type="match status" value="1"/>
</dbReference>
<organism evidence="3 4">
    <name type="scientific">Halocynthiibacter styelae</name>
    <dbReference type="NCBI Taxonomy" id="2761955"/>
    <lineage>
        <taxon>Bacteria</taxon>
        <taxon>Pseudomonadati</taxon>
        <taxon>Pseudomonadota</taxon>
        <taxon>Alphaproteobacteria</taxon>
        <taxon>Rhodobacterales</taxon>
        <taxon>Paracoccaceae</taxon>
        <taxon>Halocynthiibacter</taxon>
    </lineage>
</organism>
<dbReference type="EMBL" id="JADCKQ010000008">
    <property type="protein sequence ID" value="MBI1494242.1"/>
    <property type="molecule type" value="Genomic_DNA"/>
</dbReference>
<dbReference type="GO" id="GO:0032259">
    <property type="term" value="P:methylation"/>
    <property type="evidence" value="ECO:0007669"/>
    <property type="project" value="UniProtKB-KW"/>
</dbReference>
<reference evidence="3" key="1">
    <citation type="submission" date="2020-10" db="EMBL/GenBank/DDBJ databases">
        <title>Paenihalocynthiibacter styelae gen. nov., sp. nov., isolated from stalked sea squirt Styela clava.</title>
        <authorList>
            <person name="Kim Y.-O."/>
            <person name="Yoon J.-H."/>
        </authorList>
    </citation>
    <scope>NUCLEOTIDE SEQUENCE</scope>
    <source>
        <strain evidence="3">MYP1-1</strain>
    </source>
</reference>